<comment type="caution">
    <text evidence="4">The sequence shown here is derived from an EMBL/GenBank/DDBJ whole genome shotgun (WGS) entry which is preliminary data.</text>
</comment>
<evidence type="ECO:0000256" key="3">
    <source>
        <dbReference type="ARBA" id="ARBA00023180"/>
    </source>
</evidence>
<organism evidence="4 5">
    <name type="scientific">Candidatus Egerieisoma faecipullorum</name>
    <dbReference type="NCBI Taxonomy" id="2840963"/>
    <lineage>
        <taxon>Bacteria</taxon>
        <taxon>Bacillati</taxon>
        <taxon>Bacillota</taxon>
        <taxon>Clostridia</taxon>
        <taxon>Eubacteriales</taxon>
        <taxon>Clostridiaceae</taxon>
        <taxon>Clostridiaceae incertae sedis</taxon>
        <taxon>Candidatus Egerieisoma</taxon>
    </lineage>
</organism>
<gene>
    <name evidence="4" type="ORF">IAD50_00890</name>
</gene>
<keyword evidence="3" id="KW-0325">Glycoprotein</keyword>
<dbReference type="PANTHER" id="PTHR45136:SF2">
    <property type="entry name" value="ABC TRANSPORTER DOMAIN-CONTAINING PROTEIN"/>
    <property type="match status" value="1"/>
</dbReference>
<dbReference type="Gene3D" id="3.40.50.300">
    <property type="entry name" value="P-loop containing nucleotide triphosphate hydrolases"/>
    <property type="match status" value="1"/>
</dbReference>
<dbReference type="PANTHER" id="PTHR45136">
    <property type="entry name" value="ABC TRANSPORTER DOMAIN-CONTAINING PROTEIN"/>
    <property type="match status" value="1"/>
</dbReference>
<feature type="non-terminal residue" evidence="4">
    <location>
        <position position="1"/>
    </location>
</feature>
<evidence type="ECO:0000313" key="5">
    <source>
        <dbReference type="Proteomes" id="UP000824089"/>
    </source>
</evidence>
<evidence type="ECO:0000313" key="4">
    <source>
        <dbReference type="EMBL" id="HIU28833.1"/>
    </source>
</evidence>
<dbReference type="Proteomes" id="UP000824089">
    <property type="component" value="Unassembled WGS sequence"/>
</dbReference>
<dbReference type="AlphaFoldDB" id="A0A9D1I7V4"/>
<dbReference type="InterPro" id="IPR027417">
    <property type="entry name" value="P-loop_NTPase"/>
</dbReference>
<name>A0A9D1I7V4_9CLOT</name>
<evidence type="ECO:0000256" key="1">
    <source>
        <dbReference type="ARBA" id="ARBA00022448"/>
    </source>
</evidence>
<keyword evidence="4" id="KW-0067">ATP-binding</keyword>
<dbReference type="SUPFAM" id="SSF52540">
    <property type="entry name" value="P-loop containing nucleoside triphosphate hydrolases"/>
    <property type="match status" value="1"/>
</dbReference>
<evidence type="ECO:0000256" key="2">
    <source>
        <dbReference type="ARBA" id="ARBA00022737"/>
    </source>
</evidence>
<reference evidence="4" key="2">
    <citation type="journal article" date="2021" name="PeerJ">
        <title>Extensive microbial diversity within the chicken gut microbiome revealed by metagenomics and culture.</title>
        <authorList>
            <person name="Gilroy R."/>
            <person name="Ravi A."/>
            <person name="Getino M."/>
            <person name="Pursley I."/>
            <person name="Horton D.L."/>
            <person name="Alikhan N.F."/>
            <person name="Baker D."/>
            <person name="Gharbi K."/>
            <person name="Hall N."/>
            <person name="Watson M."/>
            <person name="Adriaenssens E.M."/>
            <person name="Foster-Nyarko E."/>
            <person name="Jarju S."/>
            <person name="Secka A."/>
            <person name="Antonio M."/>
            <person name="Oren A."/>
            <person name="Chaudhuri R.R."/>
            <person name="La Ragione R."/>
            <person name="Hildebrand F."/>
            <person name="Pallen M.J."/>
        </authorList>
    </citation>
    <scope>NUCLEOTIDE SEQUENCE</scope>
    <source>
        <strain evidence="4">CHK195-4489</strain>
    </source>
</reference>
<keyword evidence="2" id="KW-0677">Repeat</keyword>
<protein>
    <submittedName>
        <fullName evidence="4">ABC transporter ATP-binding protein</fullName>
    </submittedName>
</protein>
<proteinExistence type="predicted"/>
<dbReference type="EMBL" id="DVMM01000018">
    <property type="protein sequence ID" value="HIU28833.1"/>
    <property type="molecule type" value="Genomic_DNA"/>
</dbReference>
<reference evidence="4" key="1">
    <citation type="submission" date="2020-10" db="EMBL/GenBank/DDBJ databases">
        <authorList>
            <person name="Gilroy R."/>
        </authorList>
    </citation>
    <scope>NUCLEOTIDE SEQUENCE</scope>
    <source>
        <strain evidence="4">CHK195-4489</strain>
    </source>
</reference>
<keyword evidence="1" id="KW-0813">Transport</keyword>
<keyword evidence="4" id="KW-0547">Nucleotide-binding</keyword>
<dbReference type="GO" id="GO:0005524">
    <property type="term" value="F:ATP binding"/>
    <property type="evidence" value="ECO:0007669"/>
    <property type="project" value="UniProtKB-KW"/>
</dbReference>
<accession>A0A9D1I7V4</accession>
<sequence>FQDYNMYALTLKENLLFGHVGTNTEMFLEQIGMLNKINNLPNKLETPYTHEFSSDGILFSGGEEQRFIIARALCKESSCVLTMDEPTASLDPLAERNMNHLTYEVRKDKLTLFVSHRFSTTRFCTKIIVLDNGKLIESGTHNELMAANGLYAKMYNMQIAYYQHEDKQI</sequence>